<dbReference type="InterPro" id="IPR001466">
    <property type="entry name" value="Beta-lactam-related"/>
</dbReference>
<dbReference type="OrthoDB" id="9773047at2"/>
<evidence type="ECO:0000256" key="1">
    <source>
        <dbReference type="SAM" id="SignalP"/>
    </source>
</evidence>
<reference evidence="3 4" key="1">
    <citation type="journal article" date="2017" name="Curr. Microbiol.">
        <title>Mucilaginibacter ginsenosidivorans sp. nov., Isolated from Soil of Ginseng Field.</title>
        <authorList>
            <person name="Kim M.M."/>
            <person name="Siddiqi M.Z."/>
            <person name="Im W.T."/>
        </authorList>
    </citation>
    <scope>NUCLEOTIDE SEQUENCE [LARGE SCALE GENOMIC DNA]</scope>
    <source>
        <strain evidence="3 4">Gsoil 3017</strain>
    </source>
</reference>
<protein>
    <submittedName>
        <fullName evidence="3">Beta-lactamase family protein</fullName>
    </submittedName>
</protein>
<name>A0A5B8V2W8_9SPHI</name>
<dbReference type="EMBL" id="CP042436">
    <property type="protein sequence ID" value="QEC65760.1"/>
    <property type="molecule type" value="Genomic_DNA"/>
</dbReference>
<dbReference type="Pfam" id="PF00144">
    <property type="entry name" value="Beta-lactamase"/>
    <property type="match status" value="1"/>
</dbReference>
<feature type="domain" description="Beta-lactamase-related" evidence="2">
    <location>
        <begin position="76"/>
        <end position="353"/>
    </location>
</feature>
<feature type="chain" id="PRO_5023096851" evidence="1">
    <location>
        <begin position="20"/>
        <end position="366"/>
    </location>
</feature>
<sequence length="366" mass="39958">MKKQLPYLVLLFGLTCLMACHKGGSSDPKPAPSADTLYFPPLSGSAWETTTASSLGWDETAINNLYPYLQSKGTKAFVILKKGKIVSEKYFGTFTADSLWYWASAGKTMTGFLVGIAQQEGLIDINDKSSKYLGTGWTSAPLAKENLITIKNQLTMTTGLDDGVADPDCTLPGCLVYKADAGTRWAYHNAAYTMLDGVIEHATGLSYNAYFQQKIRDKIGMNGAWVKSPNSNNVYYSSARSMARFGLLLLNKGSWDKTAILADTNYFKSQINTSQNLNLSYGYLTWLNGKSSNMLPQSQIVFSGPIIPNAPADLFAALGKNDQKIYVVPSQKLVIIRMGNTAGGVKPAGSDFDNELWGKLKSIIKY</sequence>
<proteinExistence type="predicted"/>
<dbReference type="SUPFAM" id="SSF56601">
    <property type="entry name" value="beta-lactamase/transpeptidase-like"/>
    <property type="match status" value="1"/>
</dbReference>
<keyword evidence="1" id="KW-0732">Signal</keyword>
<dbReference type="AlphaFoldDB" id="A0A5B8V2W8"/>
<feature type="signal peptide" evidence="1">
    <location>
        <begin position="1"/>
        <end position="19"/>
    </location>
</feature>
<dbReference type="Gene3D" id="3.40.710.10">
    <property type="entry name" value="DD-peptidase/beta-lactamase superfamily"/>
    <property type="match status" value="1"/>
</dbReference>
<gene>
    <name evidence="3" type="ORF">FRZ54_23560</name>
</gene>
<organism evidence="3 4">
    <name type="scientific">Mucilaginibacter ginsenosidivorans</name>
    <dbReference type="NCBI Taxonomy" id="398053"/>
    <lineage>
        <taxon>Bacteria</taxon>
        <taxon>Pseudomonadati</taxon>
        <taxon>Bacteroidota</taxon>
        <taxon>Sphingobacteriia</taxon>
        <taxon>Sphingobacteriales</taxon>
        <taxon>Sphingobacteriaceae</taxon>
        <taxon>Mucilaginibacter</taxon>
    </lineage>
</organism>
<accession>A0A5B8V2W8</accession>
<dbReference type="PANTHER" id="PTHR43283">
    <property type="entry name" value="BETA-LACTAMASE-RELATED"/>
    <property type="match status" value="1"/>
</dbReference>
<evidence type="ECO:0000259" key="2">
    <source>
        <dbReference type="Pfam" id="PF00144"/>
    </source>
</evidence>
<dbReference type="InterPro" id="IPR012338">
    <property type="entry name" value="Beta-lactam/transpept-like"/>
</dbReference>
<dbReference type="PANTHER" id="PTHR43283:SF7">
    <property type="entry name" value="BETA-LACTAMASE-RELATED DOMAIN-CONTAINING PROTEIN"/>
    <property type="match status" value="1"/>
</dbReference>
<evidence type="ECO:0000313" key="4">
    <source>
        <dbReference type="Proteomes" id="UP000321479"/>
    </source>
</evidence>
<dbReference type="Proteomes" id="UP000321479">
    <property type="component" value="Chromosome"/>
</dbReference>
<keyword evidence="4" id="KW-1185">Reference proteome</keyword>
<evidence type="ECO:0000313" key="3">
    <source>
        <dbReference type="EMBL" id="QEC65760.1"/>
    </source>
</evidence>
<dbReference type="InterPro" id="IPR050789">
    <property type="entry name" value="Diverse_Enzym_Activities"/>
</dbReference>
<dbReference type="KEGG" id="mgin:FRZ54_23560"/>